<dbReference type="Gene3D" id="3.90.190.10">
    <property type="entry name" value="Protein tyrosine phosphatase superfamily"/>
    <property type="match status" value="1"/>
</dbReference>
<sequence>MQFTLHRSSSKPAADRAKRSVEAAVAAFAQARQPGIYKADYLKELFQRYGDVEDAPQPPTLPEWCFEDDDDNEDFDDDGNTIVPDTGPSSSNSLPGKKRKERLKLGAVFLEGVHVKGVTQLTAQPKLGEIQRKCQQFCEWEKPGFPGAQPVSMDRKNIKLLEQNAYKVSWKADGTRLTLDIRRLNDWDKFKVWTDDGTGDNYTTQEHYKSKMLKPFTYGSACELMAAAELFCCRFQVYRNGQIFYTFRQLPVPLKHLRLTGDDFSSGHFDVCECLNSQKLDVKLSMKPVVCLERLTDAECHFNTSPTNTVVIETNHETQTDYDSINPSCEI</sequence>
<dbReference type="Gene3D" id="3.30.470.30">
    <property type="entry name" value="DNA ligase/mRNA capping enzyme"/>
    <property type="match status" value="1"/>
</dbReference>
<proteinExistence type="predicted"/>
<dbReference type="Pfam" id="PF01331">
    <property type="entry name" value="mRNA_cap_enzyme"/>
    <property type="match status" value="1"/>
</dbReference>
<accession>A0A8X7XI18</accession>
<feature type="compositionally biased region" description="Acidic residues" evidence="1">
    <location>
        <begin position="65"/>
        <end position="79"/>
    </location>
</feature>
<dbReference type="InterPro" id="IPR029021">
    <property type="entry name" value="Prot-tyrosine_phosphatase-like"/>
</dbReference>
<protein>
    <submittedName>
        <fullName evidence="3">MCE1 enzyme</fullName>
    </submittedName>
</protein>
<feature type="non-terminal residue" evidence="3">
    <location>
        <position position="331"/>
    </location>
</feature>
<dbReference type="CDD" id="cd22757">
    <property type="entry name" value="OTU_P87_VP80-like"/>
    <property type="match status" value="1"/>
</dbReference>
<dbReference type="InterPro" id="IPR051029">
    <property type="entry name" value="mRNA_Capping_Enz/RNA_Phosphat"/>
</dbReference>
<reference evidence="3 4" key="1">
    <citation type="journal article" date="2021" name="Cell">
        <title>Tracing the genetic footprints of vertebrate landing in non-teleost ray-finned fishes.</title>
        <authorList>
            <person name="Bi X."/>
            <person name="Wang K."/>
            <person name="Yang L."/>
            <person name="Pan H."/>
            <person name="Jiang H."/>
            <person name="Wei Q."/>
            <person name="Fang M."/>
            <person name="Yu H."/>
            <person name="Zhu C."/>
            <person name="Cai Y."/>
            <person name="He Y."/>
            <person name="Gan X."/>
            <person name="Zeng H."/>
            <person name="Yu D."/>
            <person name="Zhu Y."/>
            <person name="Jiang H."/>
            <person name="Qiu Q."/>
            <person name="Yang H."/>
            <person name="Zhang Y.E."/>
            <person name="Wang W."/>
            <person name="Zhu M."/>
            <person name="He S."/>
            <person name="Zhang G."/>
        </authorList>
    </citation>
    <scope>NUCLEOTIDE SEQUENCE [LARGE SCALE GENOMIC DNA]</scope>
    <source>
        <strain evidence="3">Bchr_013</strain>
    </source>
</reference>
<dbReference type="PANTHER" id="PTHR10367:SF17">
    <property type="entry name" value="MRNA-CAPPING ENZYME"/>
    <property type="match status" value="1"/>
</dbReference>
<feature type="non-terminal residue" evidence="3">
    <location>
        <position position="1"/>
    </location>
</feature>
<dbReference type="SUPFAM" id="SSF56091">
    <property type="entry name" value="DNA ligase/mRNA capping enzyme, catalytic domain"/>
    <property type="match status" value="1"/>
</dbReference>
<dbReference type="GO" id="GO:0004484">
    <property type="term" value="F:mRNA guanylyltransferase activity"/>
    <property type="evidence" value="ECO:0007669"/>
    <property type="project" value="InterPro"/>
</dbReference>
<evidence type="ECO:0000256" key="1">
    <source>
        <dbReference type="SAM" id="MobiDB-lite"/>
    </source>
</evidence>
<evidence type="ECO:0000259" key="2">
    <source>
        <dbReference type="Pfam" id="PF01331"/>
    </source>
</evidence>
<evidence type="ECO:0000313" key="3">
    <source>
        <dbReference type="EMBL" id="KAG2467680.1"/>
    </source>
</evidence>
<dbReference type="EMBL" id="JAATIS010000485">
    <property type="protein sequence ID" value="KAG2467680.1"/>
    <property type="molecule type" value="Genomic_DNA"/>
</dbReference>
<feature type="domain" description="mRNA capping enzyme adenylation" evidence="2">
    <location>
        <begin position="149"/>
        <end position="182"/>
    </location>
</feature>
<feature type="region of interest" description="Disordered" evidence="1">
    <location>
        <begin position="52"/>
        <end position="97"/>
    </location>
</feature>
<gene>
    <name evidence="3" type="primary">Rngtt</name>
    <name evidence="3" type="ORF">GTO96_0015015</name>
</gene>
<dbReference type="InterPro" id="IPR001339">
    <property type="entry name" value="mRNA_cap_enzyme_adenylation"/>
</dbReference>
<dbReference type="GO" id="GO:0005524">
    <property type="term" value="F:ATP binding"/>
    <property type="evidence" value="ECO:0007669"/>
    <property type="project" value="InterPro"/>
</dbReference>
<organism evidence="3 4">
    <name type="scientific">Polypterus senegalus</name>
    <name type="common">Senegal bichir</name>
    <dbReference type="NCBI Taxonomy" id="55291"/>
    <lineage>
        <taxon>Eukaryota</taxon>
        <taxon>Metazoa</taxon>
        <taxon>Chordata</taxon>
        <taxon>Craniata</taxon>
        <taxon>Vertebrata</taxon>
        <taxon>Euteleostomi</taxon>
        <taxon>Actinopterygii</taxon>
        <taxon>Polypteriformes</taxon>
        <taxon>Polypteridae</taxon>
        <taxon>Polypterus</taxon>
    </lineage>
</organism>
<dbReference type="PANTHER" id="PTHR10367">
    <property type="entry name" value="MRNA-CAPPING ENZYME"/>
    <property type="match status" value="1"/>
</dbReference>
<comment type="caution">
    <text evidence="3">The sequence shown here is derived from an EMBL/GenBank/DDBJ whole genome shotgun (WGS) entry which is preliminary data.</text>
</comment>
<dbReference type="AlphaFoldDB" id="A0A8X7XI18"/>
<evidence type="ECO:0000313" key="4">
    <source>
        <dbReference type="Proteomes" id="UP000886611"/>
    </source>
</evidence>
<dbReference type="GO" id="GO:0006370">
    <property type="term" value="P:7-methylguanosine mRNA capping"/>
    <property type="evidence" value="ECO:0007669"/>
    <property type="project" value="InterPro"/>
</dbReference>
<name>A0A8X7XI18_POLSE</name>
<dbReference type="Proteomes" id="UP000886611">
    <property type="component" value="Unassembled WGS sequence"/>
</dbReference>
<dbReference type="SUPFAM" id="SSF52799">
    <property type="entry name" value="(Phosphotyrosine protein) phosphatases II"/>
    <property type="match status" value="1"/>
</dbReference>
<keyword evidence="4" id="KW-1185">Reference proteome</keyword>